<organism evidence="1 2">
    <name type="scientific">Geobacillus stearothermophilus</name>
    <name type="common">Bacillus stearothermophilus</name>
    <dbReference type="NCBI Taxonomy" id="1422"/>
    <lineage>
        <taxon>Bacteria</taxon>
        <taxon>Bacillati</taxon>
        <taxon>Bacillota</taxon>
        <taxon>Bacilli</taxon>
        <taxon>Bacillales</taxon>
        <taxon>Anoxybacillaceae</taxon>
        <taxon>Geobacillus</taxon>
    </lineage>
</organism>
<accession>A0A150MPI5</accession>
<name>A0A150MPI5_GEOSE</name>
<gene>
    <name evidence="1" type="ORF">B4109_1428</name>
</gene>
<evidence type="ECO:0008006" key="3">
    <source>
        <dbReference type="Google" id="ProtNLM"/>
    </source>
</evidence>
<proteinExistence type="predicted"/>
<dbReference type="InterPro" id="IPR036866">
    <property type="entry name" value="RibonucZ/Hydroxyglut_hydro"/>
</dbReference>
<dbReference type="AlphaFoldDB" id="A0A150MPI5"/>
<sequence length="71" mass="8105">MAQPLDLGRRISLIDLYDFRMPRRTGTYVLHEENLAIVETGPSPSVPHLLAGLKVLYIDPSDIRYIIVTQR</sequence>
<dbReference type="SUPFAM" id="SSF56281">
    <property type="entry name" value="Metallo-hydrolase/oxidoreductase"/>
    <property type="match status" value="1"/>
</dbReference>
<reference evidence="1 2" key="1">
    <citation type="submission" date="2016-01" db="EMBL/GenBank/DDBJ databases">
        <title>Draft Genome Sequences of Seven Thermophilic Sporeformers Isolated from Foods.</title>
        <authorList>
            <person name="Berendsen E.M."/>
            <person name="Wells-Bennik M.H."/>
            <person name="Krawcyk A.O."/>
            <person name="De Jong A."/>
            <person name="Holsappel S."/>
            <person name="Eijlander R.T."/>
            <person name="Kuipers O.P."/>
        </authorList>
    </citation>
    <scope>NUCLEOTIDE SEQUENCE [LARGE SCALE GENOMIC DNA]</scope>
    <source>
        <strain evidence="1 2">B4109</strain>
    </source>
</reference>
<protein>
    <recommendedName>
        <fullName evidence="3">MBL fold metallo-hydrolase</fullName>
    </recommendedName>
</protein>
<comment type="caution">
    <text evidence="1">The sequence shown here is derived from an EMBL/GenBank/DDBJ whole genome shotgun (WGS) entry which is preliminary data.</text>
</comment>
<evidence type="ECO:0000313" key="1">
    <source>
        <dbReference type="EMBL" id="KYD26255.1"/>
    </source>
</evidence>
<evidence type="ECO:0000313" key="2">
    <source>
        <dbReference type="Proteomes" id="UP000075424"/>
    </source>
</evidence>
<dbReference type="EMBL" id="LQYV01000071">
    <property type="protein sequence ID" value="KYD26255.1"/>
    <property type="molecule type" value="Genomic_DNA"/>
</dbReference>
<dbReference type="Gene3D" id="3.60.15.10">
    <property type="entry name" value="Ribonuclease Z/Hydroxyacylglutathione hydrolase-like"/>
    <property type="match status" value="1"/>
</dbReference>
<dbReference type="Proteomes" id="UP000075424">
    <property type="component" value="Unassembled WGS sequence"/>
</dbReference>
<dbReference type="PATRIC" id="fig|1422.18.peg.42"/>